<proteinExistence type="predicted"/>
<keyword evidence="2" id="KW-1185">Reference proteome</keyword>
<dbReference type="Proteomes" id="UP000828251">
    <property type="component" value="Unassembled WGS sequence"/>
</dbReference>
<evidence type="ECO:0000313" key="2">
    <source>
        <dbReference type="Proteomes" id="UP000828251"/>
    </source>
</evidence>
<comment type="caution">
    <text evidence="1">The sequence shown here is derived from an EMBL/GenBank/DDBJ whole genome shotgun (WGS) entry which is preliminary data.</text>
</comment>
<gene>
    <name evidence="1" type="ORF">J1N35_037417</name>
</gene>
<organism evidence="1 2">
    <name type="scientific">Gossypium stocksii</name>
    <dbReference type="NCBI Taxonomy" id="47602"/>
    <lineage>
        <taxon>Eukaryota</taxon>
        <taxon>Viridiplantae</taxon>
        <taxon>Streptophyta</taxon>
        <taxon>Embryophyta</taxon>
        <taxon>Tracheophyta</taxon>
        <taxon>Spermatophyta</taxon>
        <taxon>Magnoliopsida</taxon>
        <taxon>eudicotyledons</taxon>
        <taxon>Gunneridae</taxon>
        <taxon>Pentapetalae</taxon>
        <taxon>rosids</taxon>
        <taxon>malvids</taxon>
        <taxon>Malvales</taxon>
        <taxon>Malvaceae</taxon>
        <taxon>Malvoideae</taxon>
        <taxon>Gossypium</taxon>
    </lineage>
</organism>
<accession>A0A9D3UK40</accession>
<name>A0A9D3UK40_9ROSI</name>
<dbReference type="EMBL" id="JAIQCV010000011">
    <property type="protein sequence ID" value="KAH1046633.1"/>
    <property type="molecule type" value="Genomic_DNA"/>
</dbReference>
<sequence>MAANLKYQTIPSALKERNISWRIWKARKRYIIVDGQFWLSNIIAQSQSWVKWLIASSTKTNSCNGAIPRWRLLPKDWTRFNCDGVVDRNNNHDLIRGVKRDCNE</sequence>
<protein>
    <submittedName>
        <fullName evidence="1">Uncharacterized protein</fullName>
    </submittedName>
</protein>
<evidence type="ECO:0000313" key="1">
    <source>
        <dbReference type="EMBL" id="KAH1046633.1"/>
    </source>
</evidence>
<dbReference type="AlphaFoldDB" id="A0A9D3UK40"/>
<reference evidence="1 2" key="1">
    <citation type="journal article" date="2021" name="Plant Biotechnol. J.">
        <title>Multi-omics assisted identification of the key and species-specific regulatory components of drought-tolerant mechanisms in Gossypium stocksii.</title>
        <authorList>
            <person name="Yu D."/>
            <person name="Ke L."/>
            <person name="Zhang D."/>
            <person name="Wu Y."/>
            <person name="Sun Y."/>
            <person name="Mei J."/>
            <person name="Sun J."/>
            <person name="Sun Y."/>
        </authorList>
    </citation>
    <scope>NUCLEOTIDE SEQUENCE [LARGE SCALE GENOMIC DNA]</scope>
    <source>
        <strain evidence="2">cv. E1</strain>
        <tissue evidence="1">Leaf</tissue>
    </source>
</reference>